<evidence type="ECO:0008006" key="3">
    <source>
        <dbReference type="Google" id="ProtNLM"/>
    </source>
</evidence>
<proteinExistence type="predicted"/>
<comment type="caution">
    <text evidence="1">The sequence shown here is derived from an EMBL/GenBank/DDBJ whole genome shotgun (WGS) entry which is preliminary data.</text>
</comment>
<name>A0A0A0NQ35_STRRN</name>
<dbReference type="AlphaFoldDB" id="A0A0A0NQ35"/>
<evidence type="ECO:0000313" key="2">
    <source>
        <dbReference type="Proteomes" id="UP000281594"/>
    </source>
</evidence>
<evidence type="ECO:0000313" key="1">
    <source>
        <dbReference type="EMBL" id="RLV77484.1"/>
    </source>
</evidence>
<reference evidence="1 2" key="1">
    <citation type="journal article" date="2018" name="J. Biol. Chem.">
        <title>Discovery of the actinoplanic acid pathway in Streptomyces rapamycinicus reveals a genetically conserved synergism with rapamycin.</title>
        <authorList>
            <person name="Mrak P."/>
            <person name="Krastel P."/>
            <person name="Pivk Lukancic P."/>
            <person name="Tao J."/>
            <person name="Pistorius D."/>
            <person name="Moore C.M."/>
        </authorList>
    </citation>
    <scope>NUCLEOTIDE SEQUENCE [LARGE SCALE GENOMIC DNA]</scope>
    <source>
        <strain evidence="1 2">NRRL 5491</strain>
    </source>
</reference>
<sequence>MNLRRVYALVFLKHGTRRLHIAGVTAHPTAAWATQRACNLATDLGARMDSLLRTRVLDAVINEYRYAV</sequence>
<gene>
    <name evidence="1" type="ORF">D3C57_103905</name>
</gene>
<dbReference type="eggNOG" id="COG2801">
    <property type="taxonomic scope" value="Bacteria"/>
</dbReference>
<dbReference type="Proteomes" id="UP000281594">
    <property type="component" value="Unassembled WGS sequence"/>
</dbReference>
<dbReference type="HOGENOM" id="CLU_2792328_0_0_11"/>
<dbReference type="KEGG" id="src:M271_39725"/>
<dbReference type="EMBL" id="QYCY01000001">
    <property type="protein sequence ID" value="RLV77484.1"/>
    <property type="molecule type" value="Genomic_DNA"/>
</dbReference>
<protein>
    <recommendedName>
        <fullName evidence="3">Integrase</fullName>
    </recommendedName>
</protein>
<accession>A0A0A0NQ35</accession>
<organism evidence="1 2">
    <name type="scientific">Streptomyces rapamycinicus (strain ATCC 29253 / DSM 41530 / NRRL 5491 / AYB-994)</name>
    <name type="common">Streptomyces hygroscopicus (strain ATCC 29253)</name>
    <dbReference type="NCBI Taxonomy" id="1343740"/>
    <lineage>
        <taxon>Bacteria</taxon>
        <taxon>Bacillati</taxon>
        <taxon>Actinomycetota</taxon>
        <taxon>Actinomycetes</taxon>
        <taxon>Kitasatosporales</taxon>
        <taxon>Streptomycetaceae</taxon>
        <taxon>Streptomyces</taxon>
        <taxon>Streptomyces violaceusniger group</taxon>
    </lineage>
</organism>